<dbReference type="EMBL" id="JAGKSP010000001">
    <property type="protein sequence ID" value="MBP3961235.1"/>
    <property type="molecule type" value="Genomic_DNA"/>
</dbReference>
<evidence type="ECO:0000313" key="1">
    <source>
        <dbReference type="EMBL" id="MBP3961235.1"/>
    </source>
</evidence>
<protein>
    <submittedName>
        <fullName evidence="1">Exosporium protein C</fullName>
    </submittedName>
</protein>
<accession>A0ABS5C713</accession>
<evidence type="ECO:0000313" key="2">
    <source>
        <dbReference type="Proteomes" id="UP000673394"/>
    </source>
</evidence>
<dbReference type="RefSeq" id="WP_210654577.1">
    <property type="nucleotide sequence ID" value="NZ_JAGKSP010000001.1"/>
</dbReference>
<comment type="caution">
    <text evidence="1">The sequence shown here is derived from an EMBL/GenBank/DDBJ whole genome shotgun (WGS) entry which is preliminary data.</text>
</comment>
<name>A0ABS5C713_9BACL</name>
<gene>
    <name evidence="1" type="ORF">I8J30_00800</name>
</gene>
<sequence>MVKIIDYNVSVPAVVTNQVHIPVPQTPAKTILAELGIFIPHENHNNRVELIATIGASGTSSVVDVLFRVFRGTQEIYYALQGLETGFEHYGVVTLQVIDINVPTGAHGYSLYVEKLNAGGEAAVIGPINLSATVYAV</sequence>
<dbReference type="Proteomes" id="UP000673394">
    <property type="component" value="Unassembled WGS sequence"/>
</dbReference>
<keyword evidence="2" id="KW-1185">Reference proteome</keyword>
<reference evidence="1 2" key="1">
    <citation type="submission" date="2021-04" db="EMBL/GenBank/DDBJ databases">
        <title>Paenibacillus sp. DLE-14 whole genome sequence.</title>
        <authorList>
            <person name="Ham Y.J."/>
        </authorList>
    </citation>
    <scope>NUCLEOTIDE SEQUENCE [LARGE SCALE GENOMIC DNA]</scope>
    <source>
        <strain evidence="1 2">DLE-14</strain>
    </source>
</reference>
<proteinExistence type="predicted"/>
<organism evidence="1 2">
    <name type="scientific">Paenibacillus lignilyticus</name>
    <dbReference type="NCBI Taxonomy" id="1172615"/>
    <lineage>
        <taxon>Bacteria</taxon>
        <taxon>Bacillati</taxon>
        <taxon>Bacillota</taxon>
        <taxon>Bacilli</taxon>
        <taxon>Bacillales</taxon>
        <taxon>Paenibacillaceae</taxon>
        <taxon>Paenibacillus</taxon>
    </lineage>
</organism>